<feature type="region of interest" description="Disordered" evidence="12">
    <location>
        <begin position="403"/>
        <end position="424"/>
    </location>
</feature>
<dbReference type="InterPro" id="IPR001841">
    <property type="entry name" value="Znf_RING"/>
</dbReference>
<feature type="compositionally biased region" description="Basic and acidic residues" evidence="12">
    <location>
        <begin position="405"/>
        <end position="416"/>
    </location>
</feature>
<dbReference type="EC" id="2.3.2.27" evidence="3"/>
<evidence type="ECO:0000256" key="1">
    <source>
        <dbReference type="ARBA" id="ARBA00000900"/>
    </source>
</evidence>
<keyword evidence="7 11" id="KW-0863">Zinc-finger</keyword>
<dbReference type="GO" id="GO:0005634">
    <property type="term" value="C:nucleus"/>
    <property type="evidence" value="ECO:0007669"/>
    <property type="project" value="UniProtKB-SubCell"/>
</dbReference>
<keyword evidence="6" id="KW-0227">DNA damage</keyword>
<dbReference type="GO" id="GO:0006302">
    <property type="term" value="P:double-strand break repair"/>
    <property type="evidence" value="ECO:0007669"/>
    <property type="project" value="TreeGrafter"/>
</dbReference>
<evidence type="ECO:0000256" key="3">
    <source>
        <dbReference type="ARBA" id="ARBA00012483"/>
    </source>
</evidence>
<dbReference type="Proteomes" id="UP000504632">
    <property type="component" value="Chromosome 6"/>
</dbReference>
<dbReference type="PANTHER" id="PTHR23328:SF2">
    <property type="entry name" value="E3 UBIQUITIN-PROTEIN LIGASE RNF169"/>
    <property type="match status" value="1"/>
</dbReference>
<evidence type="ECO:0000313" key="14">
    <source>
        <dbReference type="Proteomes" id="UP000504632"/>
    </source>
</evidence>
<evidence type="ECO:0000256" key="2">
    <source>
        <dbReference type="ARBA" id="ARBA00004123"/>
    </source>
</evidence>
<feature type="region of interest" description="Disordered" evidence="12">
    <location>
        <begin position="440"/>
        <end position="663"/>
    </location>
</feature>
<feature type="compositionally biased region" description="Polar residues" evidence="12">
    <location>
        <begin position="520"/>
        <end position="533"/>
    </location>
</feature>
<keyword evidence="5" id="KW-0479">Metal-binding</keyword>
<dbReference type="GO" id="GO:0008270">
    <property type="term" value="F:zinc ion binding"/>
    <property type="evidence" value="ECO:0007669"/>
    <property type="project" value="UniProtKB-KW"/>
</dbReference>
<evidence type="ECO:0000256" key="4">
    <source>
        <dbReference type="ARBA" id="ARBA00022679"/>
    </source>
</evidence>
<feature type="compositionally biased region" description="Basic residues" evidence="12">
    <location>
        <begin position="551"/>
        <end position="562"/>
    </location>
</feature>
<dbReference type="CTD" id="254225"/>
<dbReference type="SMART" id="SM00184">
    <property type="entry name" value="RING"/>
    <property type="match status" value="1"/>
</dbReference>
<evidence type="ECO:0000256" key="7">
    <source>
        <dbReference type="ARBA" id="ARBA00022771"/>
    </source>
</evidence>
<feature type="domain" description="RING-type" evidence="13">
    <location>
        <begin position="44"/>
        <end position="83"/>
    </location>
</feature>
<feature type="compositionally biased region" description="Basic and acidic residues" evidence="12">
    <location>
        <begin position="589"/>
        <end position="631"/>
    </location>
</feature>
<feature type="compositionally biased region" description="Basic residues" evidence="12">
    <location>
        <begin position="644"/>
        <end position="657"/>
    </location>
</feature>
<evidence type="ECO:0000256" key="5">
    <source>
        <dbReference type="ARBA" id="ARBA00022723"/>
    </source>
</evidence>
<gene>
    <name evidence="15" type="primary">rnf169</name>
</gene>
<evidence type="ECO:0000313" key="15">
    <source>
        <dbReference type="RefSeq" id="XP_030632971.1"/>
    </source>
</evidence>
<organism evidence="14 15">
    <name type="scientific">Chanos chanos</name>
    <name type="common">Milkfish</name>
    <name type="synonym">Mugil chanos</name>
    <dbReference type="NCBI Taxonomy" id="29144"/>
    <lineage>
        <taxon>Eukaryota</taxon>
        <taxon>Metazoa</taxon>
        <taxon>Chordata</taxon>
        <taxon>Craniata</taxon>
        <taxon>Vertebrata</taxon>
        <taxon>Euteleostomi</taxon>
        <taxon>Actinopterygii</taxon>
        <taxon>Neopterygii</taxon>
        <taxon>Teleostei</taxon>
        <taxon>Ostariophysi</taxon>
        <taxon>Gonorynchiformes</taxon>
        <taxon>Chanidae</taxon>
        <taxon>Chanos</taxon>
    </lineage>
</organism>
<feature type="region of interest" description="Disordered" evidence="12">
    <location>
        <begin position="1"/>
        <end position="27"/>
    </location>
</feature>
<protein>
    <recommendedName>
        <fullName evidence="3">RING-type E3 ubiquitin transferase</fullName>
        <ecNumber evidence="3">2.3.2.27</ecNumber>
    </recommendedName>
</protein>
<feature type="compositionally biased region" description="Polar residues" evidence="12">
    <location>
        <begin position="470"/>
        <end position="488"/>
    </location>
</feature>
<evidence type="ECO:0000259" key="13">
    <source>
        <dbReference type="PROSITE" id="PS50089"/>
    </source>
</evidence>
<sequence length="663" mass="74767">MKMAAVGSAKSDSGAGQRGKNRPGAVLPRILSPTRALTLEEARCPVCSEILLEPVTMPCRHSVCLHCFKRTVELSSLCCPLCRLRVSSWARKQSREKSLVNTELWEMVRQSYPERCKRRMEQRDGEAIGEEIFRSPAHIFKPGEMRQDYENQKLKGTVNEEKEEKKRKVTHHRKEECGPLKHFQDPFCGVLSDSENEEPIGKRTRHVSAFVRKTRCSPAFTKGCLQNNVVQRSRSCTDSDEGCGKVRGHSYLATPEKANITHSYNAGILLSSENSRSLSAPIFAPDKRHHWRTILASSTPFIVPHAKSERSISPESNDSISEELNHFKPIVCSPCTPPKRLPDGRLVEPTIVKSTPRNLTRSLQKCTSYEASPTILQKWKQIEVDRQSIKVTSKGTITSPMVEDLTLKESPVEERMSQTCSCTSEEQRTQERQCNCGAKTDVSATQGGKHAAHDKQRLIPDQPGKEGGLSSAQSLSTPVASETLTNARTPVPESVGGSETRNEPTDVNQEQKSHLCEKNAGTSDCTLSTIDPQDQNKSDSTARKYDENRPTSRRGKKKCQKTKHLEEAGPIKRSRTEEQGSCSASSAESDFHAQRTHQEREDRELALRLQRQFDRECRKVDRQKASPDRYPLRSWTSTEGRTRNNPRRSRRLSKKKEHLNYSR</sequence>
<feature type="compositionally biased region" description="Basic and acidic residues" evidence="12">
    <location>
        <begin position="563"/>
        <end position="578"/>
    </location>
</feature>
<keyword evidence="8" id="KW-0833">Ubl conjugation pathway</keyword>
<dbReference type="InterPro" id="IPR013083">
    <property type="entry name" value="Znf_RING/FYVE/PHD"/>
</dbReference>
<dbReference type="GO" id="GO:0031491">
    <property type="term" value="F:nucleosome binding"/>
    <property type="evidence" value="ECO:0007669"/>
    <property type="project" value="TreeGrafter"/>
</dbReference>
<dbReference type="GO" id="GO:0061630">
    <property type="term" value="F:ubiquitin protein ligase activity"/>
    <property type="evidence" value="ECO:0007669"/>
    <property type="project" value="UniProtKB-EC"/>
</dbReference>
<feature type="compositionally biased region" description="Basic and acidic residues" evidence="12">
    <location>
        <begin position="534"/>
        <end position="550"/>
    </location>
</feature>
<proteinExistence type="predicted"/>
<dbReference type="GeneID" id="115814317"/>
<evidence type="ECO:0000256" key="12">
    <source>
        <dbReference type="SAM" id="MobiDB-lite"/>
    </source>
</evidence>
<evidence type="ECO:0000256" key="6">
    <source>
        <dbReference type="ARBA" id="ARBA00022763"/>
    </source>
</evidence>
<comment type="subcellular location">
    <subcellularLocation>
        <location evidence="2">Nucleus</location>
    </subcellularLocation>
</comment>
<name>A0A6J2VP56_CHACN</name>
<dbReference type="AlphaFoldDB" id="A0A6J2VP56"/>
<keyword evidence="4" id="KW-0808">Transferase</keyword>
<evidence type="ECO:0000256" key="10">
    <source>
        <dbReference type="ARBA" id="ARBA00023242"/>
    </source>
</evidence>
<comment type="catalytic activity">
    <reaction evidence="1">
        <text>S-ubiquitinyl-[E2 ubiquitin-conjugating enzyme]-L-cysteine + [acceptor protein]-L-lysine = [E2 ubiquitin-conjugating enzyme]-L-cysteine + N(6)-ubiquitinyl-[acceptor protein]-L-lysine.</text>
        <dbReference type="EC" id="2.3.2.27"/>
    </reaction>
</comment>
<keyword evidence="9" id="KW-0862">Zinc</keyword>
<feature type="compositionally biased region" description="Polar residues" evidence="12">
    <location>
        <begin position="579"/>
        <end position="588"/>
    </location>
</feature>
<dbReference type="GO" id="GO:0035861">
    <property type="term" value="C:site of double-strand break"/>
    <property type="evidence" value="ECO:0007669"/>
    <property type="project" value="TreeGrafter"/>
</dbReference>
<reference evidence="15" key="1">
    <citation type="submission" date="2025-08" db="UniProtKB">
        <authorList>
            <consortium name="RefSeq"/>
        </authorList>
    </citation>
    <scope>IDENTIFICATION</scope>
</reference>
<evidence type="ECO:0000256" key="9">
    <source>
        <dbReference type="ARBA" id="ARBA00022833"/>
    </source>
</evidence>
<accession>A0A6J2VP56</accession>
<dbReference type="InParanoid" id="A0A6J2VP56"/>
<evidence type="ECO:0000256" key="8">
    <source>
        <dbReference type="ARBA" id="ARBA00022786"/>
    </source>
</evidence>
<dbReference type="FunCoup" id="A0A6J2VP56">
    <property type="interactions" value="1152"/>
</dbReference>
<dbReference type="SUPFAM" id="SSF57850">
    <property type="entry name" value="RING/U-box"/>
    <property type="match status" value="1"/>
</dbReference>
<dbReference type="OrthoDB" id="8959987at2759"/>
<dbReference type="InterPro" id="IPR051657">
    <property type="entry name" value="RNF168/RNF169_E3_ubiq-ligase"/>
</dbReference>
<dbReference type="PROSITE" id="PS50089">
    <property type="entry name" value="ZF_RING_2"/>
    <property type="match status" value="1"/>
</dbReference>
<dbReference type="CDD" id="cd16550">
    <property type="entry name" value="RING-HC_RNF168"/>
    <property type="match status" value="1"/>
</dbReference>
<evidence type="ECO:0000256" key="11">
    <source>
        <dbReference type="PROSITE-ProRule" id="PRU00175"/>
    </source>
</evidence>
<keyword evidence="14" id="KW-1185">Reference proteome</keyword>
<feature type="compositionally biased region" description="Basic and acidic residues" evidence="12">
    <location>
        <begin position="500"/>
        <end position="517"/>
    </location>
</feature>
<dbReference type="RefSeq" id="XP_030632971.1">
    <property type="nucleotide sequence ID" value="XM_030777111.1"/>
</dbReference>
<dbReference type="PANTHER" id="PTHR23328">
    <property type="entry name" value="RING-TYPE DOMAIN-CONTAINING PROTEIN"/>
    <property type="match status" value="1"/>
</dbReference>
<keyword evidence="10" id="KW-0539">Nucleus</keyword>
<dbReference type="Gene3D" id="3.30.40.10">
    <property type="entry name" value="Zinc/RING finger domain, C3HC4 (zinc finger)"/>
    <property type="match status" value="1"/>
</dbReference>